<proteinExistence type="predicted"/>
<dbReference type="AlphaFoldDB" id="A0A1R0KU95"/>
<gene>
    <name evidence="1" type="ORF">BS329_15565</name>
</gene>
<reference evidence="1 2" key="1">
    <citation type="submission" date="2016-01" db="EMBL/GenBank/DDBJ databases">
        <title>Amycolatopsis coloradensis genome sequencing and assembly.</title>
        <authorList>
            <person name="Mayilraj S."/>
        </authorList>
    </citation>
    <scope>NUCLEOTIDE SEQUENCE [LARGE SCALE GENOMIC DNA]</scope>
    <source>
        <strain evidence="1 2">DSM 44225</strain>
    </source>
</reference>
<organism evidence="1 2">
    <name type="scientific">Amycolatopsis coloradensis</name>
    <dbReference type="NCBI Taxonomy" id="76021"/>
    <lineage>
        <taxon>Bacteria</taxon>
        <taxon>Bacillati</taxon>
        <taxon>Actinomycetota</taxon>
        <taxon>Actinomycetes</taxon>
        <taxon>Pseudonocardiales</taxon>
        <taxon>Pseudonocardiaceae</taxon>
        <taxon>Amycolatopsis</taxon>
    </lineage>
</organism>
<keyword evidence="2" id="KW-1185">Reference proteome</keyword>
<evidence type="ECO:0000313" key="2">
    <source>
        <dbReference type="Proteomes" id="UP000187486"/>
    </source>
</evidence>
<protein>
    <submittedName>
        <fullName evidence="1">Uncharacterized protein</fullName>
    </submittedName>
</protein>
<evidence type="ECO:0000313" key="1">
    <source>
        <dbReference type="EMBL" id="OLZ51681.1"/>
    </source>
</evidence>
<dbReference type="RefSeq" id="WP_076161316.1">
    <property type="nucleotide sequence ID" value="NZ_MQUQ01000007.1"/>
</dbReference>
<accession>A0A1R0KU95</accession>
<name>A0A1R0KU95_9PSEU</name>
<dbReference type="Proteomes" id="UP000187486">
    <property type="component" value="Unassembled WGS sequence"/>
</dbReference>
<sequence length="94" mass="11073">MPERVRYELRIARLDDGPIRYDPGDLIEFFVLDDEETETVLARHFVPLACAAEGEKVRDRLSQMRWLNDYVLHVFQPGSRNPVLRSRATRGWED</sequence>
<comment type="caution">
    <text evidence="1">The sequence shown here is derived from an EMBL/GenBank/DDBJ whole genome shotgun (WGS) entry which is preliminary data.</text>
</comment>
<dbReference type="EMBL" id="MQUQ01000007">
    <property type="protein sequence ID" value="OLZ51681.1"/>
    <property type="molecule type" value="Genomic_DNA"/>
</dbReference>
<dbReference type="OrthoDB" id="9880057at2"/>
<dbReference type="STRING" id="76021.BS329_15565"/>